<evidence type="ECO:0000313" key="3">
    <source>
        <dbReference type="Proteomes" id="UP000762676"/>
    </source>
</evidence>
<feature type="region of interest" description="Disordered" evidence="1">
    <location>
        <begin position="96"/>
        <end position="118"/>
    </location>
</feature>
<keyword evidence="3" id="KW-1185">Reference proteome</keyword>
<gene>
    <name evidence="2" type="ORF">ElyMa_007036800</name>
</gene>
<organism evidence="2 3">
    <name type="scientific">Elysia marginata</name>
    <dbReference type="NCBI Taxonomy" id="1093978"/>
    <lineage>
        <taxon>Eukaryota</taxon>
        <taxon>Metazoa</taxon>
        <taxon>Spiralia</taxon>
        <taxon>Lophotrochozoa</taxon>
        <taxon>Mollusca</taxon>
        <taxon>Gastropoda</taxon>
        <taxon>Heterobranchia</taxon>
        <taxon>Euthyneura</taxon>
        <taxon>Panpulmonata</taxon>
        <taxon>Sacoglossa</taxon>
        <taxon>Placobranchoidea</taxon>
        <taxon>Plakobranchidae</taxon>
        <taxon>Elysia</taxon>
    </lineage>
</organism>
<reference evidence="2 3" key="1">
    <citation type="journal article" date="2021" name="Elife">
        <title>Chloroplast acquisition without the gene transfer in kleptoplastic sea slugs, Plakobranchus ocellatus.</title>
        <authorList>
            <person name="Maeda T."/>
            <person name="Takahashi S."/>
            <person name="Yoshida T."/>
            <person name="Shimamura S."/>
            <person name="Takaki Y."/>
            <person name="Nagai Y."/>
            <person name="Toyoda A."/>
            <person name="Suzuki Y."/>
            <person name="Arimoto A."/>
            <person name="Ishii H."/>
            <person name="Satoh N."/>
            <person name="Nishiyama T."/>
            <person name="Hasebe M."/>
            <person name="Maruyama T."/>
            <person name="Minagawa J."/>
            <person name="Obokata J."/>
            <person name="Shigenobu S."/>
        </authorList>
    </citation>
    <scope>NUCLEOTIDE SEQUENCE [LARGE SCALE GENOMIC DNA]</scope>
</reference>
<feature type="compositionally biased region" description="Acidic residues" evidence="1">
    <location>
        <begin position="97"/>
        <end position="118"/>
    </location>
</feature>
<name>A0AAV4JUX8_9GAST</name>
<sequence length="118" mass="13474">MTWASREGLPGTSISFQQIQLSSEKNKFTLMFPLRKAPNWHVIIFLKAEICHFHGNLVQNRLECEMLQLHLAESAGGVLRSASRMMMVMMVMIHDIDDNDDDDDDDDDGDEDDDDDDS</sequence>
<proteinExistence type="predicted"/>
<dbReference type="EMBL" id="BMAT01014067">
    <property type="protein sequence ID" value="GFS25869.1"/>
    <property type="molecule type" value="Genomic_DNA"/>
</dbReference>
<evidence type="ECO:0000256" key="1">
    <source>
        <dbReference type="SAM" id="MobiDB-lite"/>
    </source>
</evidence>
<accession>A0AAV4JUX8</accession>
<dbReference type="Proteomes" id="UP000762676">
    <property type="component" value="Unassembled WGS sequence"/>
</dbReference>
<evidence type="ECO:0000313" key="2">
    <source>
        <dbReference type="EMBL" id="GFS25869.1"/>
    </source>
</evidence>
<protein>
    <submittedName>
        <fullName evidence="2">Uncharacterized protein</fullName>
    </submittedName>
</protein>
<dbReference type="AlphaFoldDB" id="A0AAV4JUX8"/>
<comment type="caution">
    <text evidence="2">The sequence shown here is derived from an EMBL/GenBank/DDBJ whole genome shotgun (WGS) entry which is preliminary data.</text>
</comment>